<evidence type="ECO:0000313" key="2">
    <source>
        <dbReference type="EMBL" id="TKR88788.1"/>
    </source>
</evidence>
<dbReference type="Proteomes" id="UP000298663">
    <property type="component" value="Unassembled WGS sequence"/>
</dbReference>
<feature type="chain" id="PRO_5020973400" description="Secreted protein" evidence="1">
    <location>
        <begin position="20"/>
        <end position="73"/>
    </location>
</feature>
<accession>A0A4U5NYU8</accession>
<name>A0A4U5NYU8_STECR</name>
<proteinExistence type="predicted"/>
<gene>
    <name evidence="2" type="ORF">L596_012976</name>
</gene>
<evidence type="ECO:0008006" key="4">
    <source>
        <dbReference type="Google" id="ProtNLM"/>
    </source>
</evidence>
<dbReference type="AlphaFoldDB" id="A0A4U5NYU8"/>
<feature type="signal peptide" evidence="1">
    <location>
        <begin position="1"/>
        <end position="19"/>
    </location>
</feature>
<reference evidence="2 3" key="2">
    <citation type="journal article" date="2019" name="G3 (Bethesda)">
        <title>Hybrid Assembly of the Genome of the Entomopathogenic Nematode Steinernema carpocapsae Identifies the X-Chromosome.</title>
        <authorList>
            <person name="Serra L."/>
            <person name="Macchietto M."/>
            <person name="Macias-Munoz A."/>
            <person name="McGill C.J."/>
            <person name="Rodriguez I.M."/>
            <person name="Rodriguez B."/>
            <person name="Murad R."/>
            <person name="Mortazavi A."/>
        </authorList>
    </citation>
    <scope>NUCLEOTIDE SEQUENCE [LARGE SCALE GENOMIC DNA]</scope>
    <source>
        <strain evidence="2 3">ALL</strain>
    </source>
</reference>
<sequence length="73" mass="7684">MSSADASSLTLCCFFRSLALTLRAKLSTPRRTLASTNACHSKTEPPFMPTEAGLGQMPTEVGLGKCKGLPPPC</sequence>
<reference evidence="2 3" key="1">
    <citation type="journal article" date="2015" name="Genome Biol.">
        <title>Comparative genomics of Steinernema reveals deeply conserved gene regulatory networks.</title>
        <authorList>
            <person name="Dillman A.R."/>
            <person name="Macchietto M."/>
            <person name="Porter C.F."/>
            <person name="Rogers A."/>
            <person name="Williams B."/>
            <person name="Antoshechkin I."/>
            <person name="Lee M.M."/>
            <person name="Goodwin Z."/>
            <person name="Lu X."/>
            <person name="Lewis E.E."/>
            <person name="Goodrich-Blair H."/>
            <person name="Stock S.P."/>
            <person name="Adams B.J."/>
            <person name="Sternberg P.W."/>
            <person name="Mortazavi A."/>
        </authorList>
    </citation>
    <scope>NUCLEOTIDE SEQUENCE [LARGE SCALE GENOMIC DNA]</scope>
    <source>
        <strain evidence="2 3">ALL</strain>
    </source>
</reference>
<evidence type="ECO:0000313" key="3">
    <source>
        <dbReference type="Proteomes" id="UP000298663"/>
    </source>
</evidence>
<organism evidence="2 3">
    <name type="scientific">Steinernema carpocapsae</name>
    <name type="common">Entomopathogenic nematode</name>
    <dbReference type="NCBI Taxonomy" id="34508"/>
    <lineage>
        <taxon>Eukaryota</taxon>
        <taxon>Metazoa</taxon>
        <taxon>Ecdysozoa</taxon>
        <taxon>Nematoda</taxon>
        <taxon>Chromadorea</taxon>
        <taxon>Rhabditida</taxon>
        <taxon>Tylenchina</taxon>
        <taxon>Panagrolaimomorpha</taxon>
        <taxon>Strongyloidoidea</taxon>
        <taxon>Steinernematidae</taxon>
        <taxon>Steinernema</taxon>
    </lineage>
</organism>
<dbReference type="EMBL" id="AZBU02000003">
    <property type="protein sequence ID" value="TKR88788.1"/>
    <property type="molecule type" value="Genomic_DNA"/>
</dbReference>
<comment type="caution">
    <text evidence="2">The sequence shown here is derived from an EMBL/GenBank/DDBJ whole genome shotgun (WGS) entry which is preliminary data.</text>
</comment>
<protein>
    <recommendedName>
        <fullName evidence="4">Secreted protein</fullName>
    </recommendedName>
</protein>
<keyword evidence="3" id="KW-1185">Reference proteome</keyword>
<evidence type="ECO:0000256" key="1">
    <source>
        <dbReference type="SAM" id="SignalP"/>
    </source>
</evidence>
<keyword evidence="1" id="KW-0732">Signal</keyword>